<accession>A0A9N9BCV6</accession>
<keyword evidence="4 5" id="KW-0472">Membrane</keyword>
<comment type="subcellular location">
    <subcellularLocation>
        <location evidence="1">Membrane</location>
        <topology evidence="1">Multi-pass membrane protein</topology>
    </subcellularLocation>
</comment>
<evidence type="ECO:0000256" key="4">
    <source>
        <dbReference type="ARBA" id="ARBA00023136"/>
    </source>
</evidence>
<evidence type="ECO:0000313" key="6">
    <source>
        <dbReference type="EMBL" id="CAG8560453.1"/>
    </source>
</evidence>
<feature type="transmembrane region" description="Helical" evidence="5">
    <location>
        <begin position="333"/>
        <end position="352"/>
    </location>
</feature>
<dbReference type="AlphaFoldDB" id="A0A9N9BCV6"/>
<dbReference type="GO" id="GO:0015179">
    <property type="term" value="F:L-amino acid transmembrane transporter activity"/>
    <property type="evidence" value="ECO:0007669"/>
    <property type="project" value="TreeGrafter"/>
</dbReference>
<evidence type="ECO:0000256" key="3">
    <source>
        <dbReference type="ARBA" id="ARBA00022989"/>
    </source>
</evidence>
<keyword evidence="2 5" id="KW-0812">Transmembrane</keyword>
<evidence type="ECO:0000313" key="7">
    <source>
        <dbReference type="Proteomes" id="UP000789706"/>
    </source>
</evidence>
<dbReference type="Proteomes" id="UP000789706">
    <property type="component" value="Unassembled WGS sequence"/>
</dbReference>
<evidence type="ECO:0000256" key="1">
    <source>
        <dbReference type="ARBA" id="ARBA00004141"/>
    </source>
</evidence>
<dbReference type="InterPro" id="IPR002293">
    <property type="entry name" value="AA/rel_permease1"/>
</dbReference>
<feature type="transmembrane region" description="Helical" evidence="5">
    <location>
        <begin position="276"/>
        <end position="295"/>
    </location>
</feature>
<dbReference type="GO" id="GO:0016020">
    <property type="term" value="C:membrane"/>
    <property type="evidence" value="ECO:0007669"/>
    <property type="project" value="UniProtKB-SubCell"/>
</dbReference>
<feature type="transmembrane region" description="Helical" evidence="5">
    <location>
        <begin position="125"/>
        <end position="154"/>
    </location>
</feature>
<proteinExistence type="predicted"/>
<dbReference type="PIRSF" id="PIRSF006060">
    <property type="entry name" value="AA_transporter"/>
    <property type="match status" value="1"/>
</dbReference>
<feature type="transmembrane region" description="Helical" evidence="5">
    <location>
        <begin position="393"/>
        <end position="412"/>
    </location>
</feature>
<feature type="transmembrane region" description="Helical" evidence="5">
    <location>
        <begin position="76"/>
        <end position="98"/>
    </location>
</feature>
<reference evidence="6" key="1">
    <citation type="submission" date="2021-06" db="EMBL/GenBank/DDBJ databases">
        <authorList>
            <person name="Kallberg Y."/>
            <person name="Tangrot J."/>
            <person name="Rosling A."/>
        </authorList>
    </citation>
    <scope>NUCLEOTIDE SEQUENCE</scope>
    <source>
        <strain evidence="6">AZ414A</strain>
    </source>
</reference>
<dbReference type="Pfam" id="PF13520">
    <property type="entry name" value="AA_permease_2"/>
    <property type="match status" value="2"/>
</dbReference>
<dbReference type="InterPro" id="IPR050598">
    <property type="entry name" value="AminoAcid_Transporter"/>
</dbReference>
<keyword evidence="3 5" id="KW-1133">Transmembrane helix</keyword>
<dbReference type="Gene3D" id="1.20.1740.10">
    <property type="entry name" value="Amino acid/polyamine transporter I"/>
    <property type="match status" value="1"/>
</dbReference>
<comment type="caution">
    <text evidence="6">The sequence shown here is derived from an EMBL/GenBank/DDBJ whole genome shotgun (WGS) entry which is preliminary data.</text>
</comment>
<feature type="transmembrane region" description="Helical" evidence="5">
    <location>
        <begin position="43"/>
        <end position="64"/>
    </location>
</feature>
<feature type="transmembrane region" description="Helical" evidence="5">
    <location>
        <begin position="364"/>
        <end position="381"/>
    </location>
</feature>
<organism evidence="6 7">
    <name type="scientific">Diversispora eburnea</name>
    <dbReference type="NCBI Taxonomy" id="1213867"/>
    <lineage>
        <taxon>Eukaryota</taxon>
        <taxon>Fungi</taxon>
        <taxon>Fungi incertae sedis</taxon>
        <taxon>Mucoromycota</taxon>
        <taxon>Glomeromycotina</taxon>
        <taxon>Glomeromycetes</taxon>
        <taxon>Diversisporales</taxon>
        <taxon>Diversisporaceae</taxon>
        <taxon>Diversispora</taxon>
    </lineage>
</organism>
<feature type="transmembrane region" description="Helical" evidence="5">
    <location>
        <begin position="160"/>
        <end position="182"/>
    </location>
</feature>
<dbReference type="OrthoDB" id="10062876at2759"/>
<evidence type="ECO:0000256" key="5">
    <source>
        <dbReference type="SAM" id="Phobius"/>
    </source>
</evidence>
<keyword evidence="7" id="KW-1185">Reference proteome</keyword>
<name>A0A9N9BCV6_9GLOM</name>
<sequence>MPEDGETSGGSETQITQILNDAIHIAPSSSSIYSRNFFNYDKVLGIFGGMWLNVNLMIGSGIYATPGQVMKLTGSGGMTLIMYVIGFFYVMIGSFIYVELGSTISESGGEQIYFEKAFPNPKKMVAYIFSFSTIVKYRLVAFGIISIVTVYHLFSNKVAVWINQILAVIKVLTLFGVVIIGFTKMKNINIHSEKFFGNTKEIKYYNNYSSSMLKVLFAYSGWNTLNYSLDEMRNPKKRLRISNPASVLIVGILLTVPKEYIDQSTPEIMSAKLGDVIGSAVAISILIAISCFGAVGSDIWGNSRLIASVAKAGFIPAFSPVLQKFDERWNTPFNALIFQWCYLTFIICLPLDKPYDALVNMSQNTYIIFYFMSAIGLLVLRETEPDRERPFRIDTSWVYLFIFFSLAIFVGVRNSNSTPPESVNSNTLT</sequence>
<evidence type="ECO:0000256" key="2">
    <source>
        <dbReference type="ARBA" id="ARBA00022692"/>
    </source>
</evidence>
<dbReference type="EMBL" id="CAJVPK010000931">
    <property type="protein sequence ID" value="CAG8560453.1"/>
    <property type="molecule type" value="Genomic_DNA"/>
</dbReference>
<feature type="transmembrane region" description="Helical" evidence="5">
    <location>
        <begin position="239"/>
        <end position="256"/>
    </location>
</feature>
<gene>
    <name evidence="6" type="ORF">DEBURN_LOCUS7562</name>
</gene>
<dbReference type="PANTHER" id="PTHR11785:SF353">
    <property type="entry name" value="METHIONINE TRANSPORTER (EUROFUNG)"/>
    <property type="match status" value="1"/>
</dbReference>
<dbReference type="PANTHER" id="PTHR11785">
    <property type="entry name" value="AMINO ACID TRANSPORTER"/>
    <property type="match status" value="1"/>
</dbReference>
<protein>
    <submittedName>
        <fullName evidence="6">5161_t:CDS:1</fullName>
    </submittedName>
</protein>